<sequence>PNCSFVGAKTVDQRRLIVAPGRLQKQMIAHGPCLLFHLNRSGHVSTKISMNKSVITNLQKIQLVNVVQSATLLNATMHNCITARDQQKKLSRVFEKERTRIRDVPSSIKQPMEEACAELQAAAQCTRYVRRRRRARYQVARPPNPTRRSWLYTLTQAW</sequence>
<comment type="caution">
    <text evidence="1">The sequence shown here is derived from an EMBL/GenBank/DDBJ whole genome shotgun (WGS) entry which is preliminary data.</text>
</comment>
<reference evidence="1" key="1">
    <citation type="submission" date="2019-11" db="EMBL/GenBank/DDBJ databases">
        <title>Bipolaris sorokiniana Genome sequencing.</title>
        <authorList>
            <person name="Wang H."/>
        </authorList>
    </citation>
    <scope>NUCLEOTIDE SEQUENCE</scope>
</reference>
<evidence type="ECO:0000313" key="2">
    <source>
        <dbReference type="Proteomes" id="UP000624244"/>
    </source>
</evidence>
<proteinExistence type="predicted"/>
<dbReference type="AlphaFoldDB" id="A0A8H6DU47"/>
<dbReference type="EMBL" id="WNKQ01000016">
    <property type="protein sequence ID" value="KAF5846480.1"/>
    <property type="molecule type" value="Genomic_DNA"/>
</dbReference>
<gene>
    <name evidence="1" type="ORF">GGP41_003837</name>
</gene>
<accession>A0A8H6DU47</accession>
<dbReference type="Proteomes" id="UP000624244">
    <property type="component" value="Unassembled WGS sequence"/>
</dbReference>
<name>A0A8H6DU47_COCSA</name>
<feature type="non-terminal residue" evidence="1">
    <location>
        <position position="158"/>
    </location>
</feature>
<evidence type="ECO:0000313" key="1">
    <source>
        <dbReference type="EMBL" id="KAF5846480.1"/>
    </source>
</evidence>
<organism evidence="1 2">
    <name type="scientific">Cochliobolus sativus</name>
    <name type="common">Common root rot and spot blotch fungus</name>
    <name type="synonym">Bipolaris sorokiniana</name>
    <dbReference type="NCBI Taxonomy" id="45130"/>
    <lineage>
        <taxon>Eukaryota</taxon>
        <taxon>Fungi</taxon>
        <taxon>Dikarya</taxon>
        <taxon>Ascomycota</taxon>
        <taxon>Pezizomycotina</taxon>
        <taxon>Dothideomycetes</taxon>
        <taxon>Pleosporomycetidae</taxon>
        <taxon>Pleosporales</taxon>
        <taxon>Pleosporineae</taxon>
        <taxon>Pleosporaceae</taxon>
        <taxon>Bipolaris</taxon>
    </lineage>
</organism>
<protein>
    <submittedName>
        <fullName evidence="1">Uncharacterized protein</fullName>
    </submittedName>
</protein>